<dbReference type="PANTHER" id="PTHR45752">
    <property type="entry name" value="LEUCINE-RICH REPEAT-CONTAINING"/>
    <property type="match status" value="1"/>
</dbReference>
<feature type="region of interest" description="Disordered" evidence="5">
    <location>
        <begin position="123"/>
        <end position="147"/>
    </location>
</feature>
<dbReference type="Pfam" id="PF00560">
    <property type="entry name" value="LRR_1"/>
    <property type="match status" value="1"/>
</dbReference>
<feature type="region of interest" description="Disordered" evidence="5">
    <location>
        <begin position="514"/>
        <end position="533"/>
    </location>
</feature>
<evidence type="ECO:0000256" key="2">
    <source>
        <dbReference type="ARBA" id="ARBA00022737"/>
    </source>
</evidence>
<keyword evidence="2" id="KW-0677">Repeat</keyword>
<dbReference type="InterPro" id="IPR032675">
    <property type="entry name" value="LRR_dom_sf"/>
</dbReference>
<keyword evidence="7" id="KW-1185">Reference proteome</keyword>
<dbReference type="GO" id="GO:0055046">
    <property type="term" value="P:microgametogenesis"/>
    <property type="evidence" value="ECO:0007669"/>
    <property type="project" value="UniProtKB-ARBA"/>
</dbReference>
<proteinExistence type="inferred from homology"/>
<reference evidence="6" key="1">
    <citation type="submission" date="2020-01" db="EMBL/GenBank/DDBJ databases">
        <title>Genome sequence of Kobresia littledalei, the first chromosome-level genome in the family Cyperaceae.</title>
        <authorList>
            <person name="Qu G."/>
        </authorList>
    </citation>
    <scope>NUCLEOTIDE SEQUENCE</scope>
    <source>
        <strain evidence="6">C.B.Clarke</strain>
        <tissue evidence="6">Leaf</tissue>
    </source>
</reference>
<evidence type="ECO:0000256" key="4">
    <source>
        <dbReference type="ARBA" id="ARBA00023786"/>
    </source>
</evidence>
<organism evidence="6 7">
    <name type="scientific">Carex littledalei</name>
    <dbReference type="NCBI Taxonomy" id="544730"/>
    <lineage>
        <taxon>Eukaryota</taxon>
        <taxon>Viridiplantae</taxon>
        <taxon>Streptophyta</taxon>
        <taxon>Embryophyta</taxon>
        <taxon>Tracheophyta</taxon>
        <taxon>Spermatophyta</taxon>
        <taxon>Magnoliopsida</taxon>
        <taxon>Liliopsida</taxon>
        <taxon>Poales</taxon>
        <taxon>Cyperaceae</taxon>
        <taxon>Cyperoideae</taxon>
        <taxon>Cariceae</taxon>
        <taxon>Carex</taxon>
        <taxon>Carex subgen. Euthyceras</taxon>
    </lineage>
</organism>
<evidence type="ECO:0000313" key="6">
    <source>
        <dbReference type="EMBL" id="KAF3338027.1"/>
    </source>
</evidence>
<comment type="caution">
    <text evidence="6">The sequence shown here is derived from an EMBL/GenBank/DDBJ whole genome shotgun (WGS) entry which is preliminary data.</text>
</comment>
<dbReference type="EMBL" id="SWLB01000006">
    <property type="protein sequence ID" value="KAF3338027.1"/>
    <property type="molecule type" value="Genomic_DNA"/>
</dbReference>
<evidence type="ECO:0000313" key="7">
    <source>
        <dbReference type="Proteomes" id="UP000623129"/>
    </source>
</evidence>
<protein>
    <submittedName>
        <fullName evidence="6">Plant intracellular Ras-group-related LRR protein 3-like protein</fullName>
    </submittedName>
</protein>
<name>A0A833RAX3_9POAL</name>
<dbReference type="Gene3D" id="3.80.10.10">
    <property type="entry name" value="Ribonuclease Inhibitor"/>
    <property type="match status" value="2"/>
</dbReference>
<feature type="region of interest" description="Disordered" evidence="5">
    <location>
        <begin position="21"/>
        <end position="52"/>
    </location>
</feature>
<dbReference type="Proteomes" id="UP000623129">
    <property type="component" value="Unassembled WGS sequence"/>
</dbReference>
<dbReference type="AlphaFoldDB" id="A0A833RAX3"/>
<dbReference type="PANTHER" id="PTHR45752:SF195">
    <property type="entry name" value="LEUCINE-RICH REPEAT (LRR) FAMILY PROTEIN-RELATED"/>
    <property type="match status" value="1"/>
</dbReference>
<comment type="similarity">
    <text evidence="4">Belongs to the SHOC2 family.</text>
</comment>
<dbReference type="FunFam" id="3.80.10.10:FF:000746">
    <property type="entry name" value="Plant intracellular Ras-group-related LRR protein 2"/>
    <property type="match status" value="1"/>
</dbReference>
<dbReference type="SUPFAM" id="SSF52058">
    <property type="entry name" value="L domain-like"/>
    <property type="match status" value="1"/>
</dbReference>
<dbReference type="FunFam" id="3.80.10.10:FF:000610">
    <property type="entry name" value="Plant intracellular Ras-group-related LRR protein 9"/>
    <property type="match status" value="1"/>
</dbReference>
<keyword evidence="1" id="KW-0433">Leucine-rich repeat</keyword>
<evidence type="ECO:0000256" key="5">
    <source>
        <dbReference type="SAM" id="MobiDB-lite"/>
    </source>
</evidence>
<evidence type="ECO:0000256" key="1">
    <source>
        <dbReference type="ARBA" id="ARBA00022614"/>
    </source>
</evidence>
<dbReference type="InterPro" id="IPR001611">
    <property type="entry name" value="Leu-rich_rpt"/>
</dbReference>
<evidence type="ECO:0000256" key="3">
    <source>
        <dbReference type="ARBA" id="ARBA00023054"/>
    </source>
</evidence>
<feature type="compositionally biased region" description="Basic and acidic residues" evidence="5">
    <location>
        <begin position="138"/>
        <end position="147"/>
    </location>
</feature>
<accession>A0A833RAX3</accession>
<dbReference type="Pfam" id="PF13855">
    <property type="entry name" value="LRR_8"/>
    <property type="match status" value="2"/>
</dbReference>
<dbReference type="OrthoDB" id="1668230at2759"/>
<gene>
    <name evidence="6" type="ORF">FCM35_KLT18614</name>
</gene>
<dbReference type="SMART" id="SM00369">
    <property type="entry name" value="LRR_TYP"/>
    <property type="match status" value="8"/>
</dbReference>
<keyword evidence="3" id="KW-0175">Coiled coil</keyword>
<dbReference type="SMART" id="SM00364">
    <property type="entry name" value="LRR_BAC"/>
    <property type="match status" value="8"/>
</dbReference>
<dbReference type="PROSITE" id="PS51450">
    <property type="entry name" value="LRR"/>
    <property type="match status" value="3"/>
</dbReference>
<dbReference type="InterPro" id="IPR003591">
    <property type="entry name" value="Leu-rich_rpt_typical-subtyp"/>
</dbReference>
<dbReference type="InterPro" id="IPR050715">
    <property type="entry name" value="LRR-SigEffector_domain"/>
</dbReference>
<sequence>MDPNPTSHPILSYVLTRLPPSLSFKRPQKPSTEFDIEQPPPQPEDPSAADLHGLDLVERMPGLKDPAVLEAMSKAVAQVAQARSVLQTLGPQPDHEAIDKARARISEIEADLSPQMEEIVITSPRAGDSDGQQSRAEQAQKEKERREAAEKELLGLRALIQLDETYEAYEALLKDSEHKLDQIYRSAMEQAEPSLKGGFEAEAEQEEEEEINEEVIELLEKGKMLDRVDLSNRGLKRLPEAFGKLSGLVYLNLSGNQLEMLPDAIGALDSLEELCLSNNILTSLPDSIGLMSNLKILNVSGNKLKSLPDSICHCRSLVELDASYNELTYLPTNIGFELVNLQKLRVHLNKLRSLPTSVGEMTSLRFLDAHFNELRGLPSSIGKLQNLESLNVSSNFSDMQELPITFGDLINLRELDLSNNQIHSLPDTFGRLENLEKLNLDQNPLSEPPADIIEQGVGAVKEYMSKRWLQILIEEEEREKRMAEEAAMQQGPQKMGWLTRSVSSVSKMAGNVAEYLSPRANKPKQDSYMDQQF</sequence>